<protein>
    <submittedName>
        <fullName evidence="2">Putative secreted protein</fullName>
    </submittedName>
</protein>
<name>A0A6B0TW39_IXORI</name>
<dbReference type="EMBL" id="GIFC01002169">
    <property type="protein sequence ID" value="MXU84252.1"/>
    <property type="molecule type" value="Transcribed_RNA"/>
</dbReference>
<organism evidence="2">
    <name type="scientific">Ixodes ricinus</name>
    <name type="common">Common tick</name>
    <name type="synonym">Acarus ricinus</name>
    <dbReference type="NCBI Taxonomy" id="34613"/>
    <lineage>
        <taxon>Eukaryota</taxon>
        <taxon>Metazoa</taxon>
        <taxon>Ecdysozoa</taxon>
        <taxon>Arthropoda</taxon>
        <taxon>Chelicerata</taxon>
        <taxon>Arachnida</taxon>
        <taxon>Acari</taxon>
        <taxon>Parasitiformes</taxon>
        <taxon>Ixodida</taxon>
        <taxon>Ixodoidea</taxon>
        <taxon>Ixodidae</taxon>
        <taxon>Ixodinae</taxon>
        <taxon>Ixodes</taxon>
    </lineage>
</organism>
<proteinExistence type="predicted"/>
<sequence length="80" mass="8425">MLPLPPRPVARSLVVPSASLSSASMTAPTKPSLQTPPKPSANLQSGLRAGTSPPNTSNVDCCDLERDSHRRYVDDGGRDV</sequence>
<reference evidence="2" key="1">
    <citation type="submission" date="2019-12" db="EMBL/GenBank/DDBJ databases">
        <title>An insight into the sialome of adult female Ixodes ricinus ticks feeding for 6 days.</title>
        <authorList>
            <person name="Perner J."/>
            <person name="Ribeiro J.M.C."/>
        </authorList>
    </citation>
    <scope>NUCLEOTIDE SEQUENCE</scope>
    <source>
        <strain evidence="2">Semi-engorged</strain>
        <tissue evidence="2">Salivary glands</tissue>
    </source>
</reference>
<dbReference type="AlphaFoldDB" id="A0A6B0TW39"/>
<accession>A0A6B0TW39</accession>
<evidence type="ECO:0000313" key="2">
    <source>
        <dbReference type="EMBL" id="MXU84252.1"/>
    </source>
</evidence>
<feature type="region of interest" description="Disordered" evidence="1">
    <location>
        <begin position="16"/>
        <end position="80"/>
    </location>
</feature>
<feature type="compositionally biased region" description="Basic and acidic residues" evidence="1">
    <location>
        <begin position="63"/>
        <end position="80"/>
    </location>
</feature>
<evidence type="ECO:0000256" key="1">
    <source>
        <dbReference type="SAM" id="MobiDB-lite"/>
    </source>
</evidence>